<dbReference type="PANTHER" id="PTHR38248">
    <property type="entry name" value="FUNK1 6"/>
    <property type="match status" value="1"/>
</dbReference>
<feature type="region of interest" description="Disordered" evidence="1">
    <location>
        <begin position="342"/>
        <end position="374"/>
    </location>
</feature>
<feature type="region of interest" description="Disordered" evidence="1">
    <location>
        <begin position="770"/>
        <end position="862"/>
    </location>
</feature>
<feature type="domain" description="Fungal-type protein kinase" evidence="2">
    <location>
        <begin position="372"/>
        <end position="613"/>
    </location>
</feature>
<evidence type="ECO:0000313" key="3">
    <source>
        <dbReference type="EMBL" id="GBE82944.1"/>
    </source>
</evidence>
<dbReference type="AlphaFoldDB" id="A0A401GLB4"/>
<reference evidence="3 4" key="1">
    <citation type="journal article" date="2018" name="Sci. Rep.">
        <title>Genome sequence of the cauliflower mushroom Sparassis crispa (Hanabiratake) and its association with beneficial usage.</title>
        <authorList>
            <person name="Kiyama R."/>
            <person name="Furutani Y."/>
            <person name="Kawaguchi K."/>
            <person name="Nakanishi T."/>
        </authorList>
    </citation>
    <scope>NUCLEOTIDE SEQUENCE [LARGE SCALE GENOMIC DNA]</scope>
</reference>
<accession>A0A401GLB4</accession>
<dbReference type="GeneID" id="38779861"/>
<dbReference type="InParanoid" id="A0A401GLB4"/>
<dbReference type="Pfam" id="PF17667">
    <property type="entry name" value="Pkinase_fungal"/>
    <property type="match status" value="1"/>
</dbReference>
<evidence type="ECO:0000313" key="4">
    <source>
        <dbReference type="Proteomes" id="UP000287166"/>
    </source>
</evidence>
<dbReference type="Proteomes" id="UP000287166">
    <property type="component" value="Unassembled WGS sequence"/>
</dbReference>
<sequence>MVLCITSIDTLHNYNLDHMREHQIHGHVIKMANCDHHRHTSLTVRWATRHIQVLFTILRRLNEMDVPFVFVSLHEFTSSFLPEQEPATLPSGRTLERSFDALPGGNISLEDYHTSLEKCINTHNICPGFSVKLIEVDSITPPTVRRVEYLALSLTQNAASTFDRSRPWLYQRLPFLCMASKDSDPFAFIPQGSDSFTTYHHNKAMAIRKQTLELMVAHVRALFSHQQRVFLFSVLIFGTQARLVRWDRMGGVVTEAFPISGAPHLSGFLACFARLDPALQGDDPFAEAVPRTSRNFALMQDAALNPPQGTTRYAKELFAKSIEDPTWTCYRLRIIPAETETKLRKPARRRRRAATTKTRRTRAPPPPPTGEEAEEAQAHYFLVGRPHVADEQFPGRGTREYVALDCASGELVFLKDMWRHKPHNSWCEGHTLAALNKAGVVNVPTLVCHGDVGCQWSRTHEFWGRDESEAGSSTNMKKTPTFPGEVRHYRLVQKEICRPLGHFRHGREMLQIVVDCMDAHKHAVEKVHLMHCDINEENVLIFETPAEDSSRHRWTGMLSNWEFAKPVLVGDKVAPREADEVCSFSCASVRVLDEPGTPQTIADELESFFHLLLLLAVQYFHSNVWAYNVLLDYFSKTDEPEQRLPRCGKAKREIIYSGALEFNNEPIAITMNNEQPLPLTGLLQLMLIYFSASYSVRLLDNWHERTGPTRHLRSSRDPGPAPLICEPTLAMQQLSKEDIARRRILTASLRVYHPIRDLMLLFIEQPWPESDRRPREHDIADIEEPPRRGPSYSSISNEGSEPDEEAHQMAGSEHSTSWLDEFGEVEEEPHSDDIATFRGYGSRRKRAHAEPSSSTRKRRRLG</sequence>
<dbReference type="SUPFAM" id="SSF56112">
    <property type="entry name" value="Protein kinase-like (PK-like)"/>
    <property type="match status" value="1"/>
</dbReference>
<dbReference type="RefSeq" id="XP_027613857.1">
    <property type="nucleotide sequence ID" value="XM_027758056.1"/>
</dbReference>
<dbReference type="InterPro" id="IPR011009">
    <property type="entry name" value="Kinase-like_dom_sf"/>
</dbReference>
<dbReference type="EMBL" id="BFAD01000004">
    <property type="protein sequence ID" value="GBE82944.1"/>
    <property type="molecule type" value="Genomic_DNA"/>
</dbReference>
<dbReference type="PANTHER" id="PTHR38248:SF2">
    <property type="entry name" value="FUNK1 11"/>
    <property type="match status" value="1"/>
</dbReference>
<keyword evidence="4" id="KW-1185">Reference proteome</keyword>
<dbReference type="OrthoDB" id="5569250at2759"/>
<proteinExistence type="predicted"/>
<feature type="compositionally biased region" description="Basic and acidic residues" evidence="1">
    <location>
        <begin position="770"/>
        <end position="787"/>
    </location>
</feature>
<protein>
    <recommendedName>
        <fullName evidence="2">Fungal-type protein kinase domain-containing protein</fullName>
    </recommendedName>
</protein>
<comment type="caution">
    <text evidence="3">The sequence shown here is derived from an EMBL/GenBank/DDBJ whole genome shotgun (WGS) entry which is preliminary data.</text>
</comment>
<organism evidence="3 4">
    <name type="scientific">Sparassis crispa</name>
    <dbReference type="NCBI Taxonomy" id="139825"/>
    <lineage>
        <taxon>Eukaryota</taxon>
        <taxon>Fungi</taxon>
        <taxon>Dikarya</taxon>
        <taxon>Basidiomycota</taxon>
        <taxon>Agaricomycotina</taxon>
        <taxon>Agaricomycetes</taxon>
        <taxon>Polyporales</taxon>
        <taxon>Sparassidaceae</taxon>
        <taxon>Sparassis</taxon>
    </lineage>
</organism>
<evidence type="ECO:0000259" key="2">
    <source>
        <dbReference type="Pfam" id="PF17667"/>
    </source>
</evidence>
<dbReference type="InterPro" id="IPR040976">
    <property type="entry name" value="Pkinase_fungal"/>
</dbReference>
<evidence type="ECO:0000256" key="1">
    <source>
        <dbReference type="SAM" id="MobiDB-lite"/>
    </source>
</evidence>
<feature type="compositionally biased region" description="Acidic residues" evidence="1">
    <location>
        <begin position="821"/>
        <end position="830"/>
    </location>
</feature>
<gene>
    <name evidence="3" type="ORF">SCP_0413310</name>
</gene>
<feature type="compositionally biased region" description="Basic residues" evidence="1">
    <location>
        <begin position="344"/>
        <end position="362"/>
    </location>
</feature>
<name>A0A401GLB4_9APHY</name>